<reference evidence="3" key="1">
    <citation type="submission" date="2020-05" db="EMBL/GenBank/DDBJ databases">
        <authorList>
            <person name="Chiriac C."/>
            <person name="Salcher M."/>
            <person name="Ghai R."/>
            <person name="Kavagutti S V."/>
        </authorList>
    </citation>
    <scope>NUCLEOTIDE SEQUENCE</scope>
</reference>
<evidence type="ECO:0000313" key="3">
    <source>
        <dbReference type="EMBL" id="CAB4629300.1"/>
    </source>
</evidence>
<dbReference type="SUPFAM" id="SSF89733">
    <property type="entry name" value="L-sulfolactate dehydrogenase-like"/>
    <property type="match status" value="1"/>
</dbReference>
<name>A0A6J6IXM3_9ZZZZ</name>
<comment type="similarity">
    <text evidence="1">Belongs to the LDH2/MDH2 oxidoreductase family.</text>
</comment>
<dbReference type="EMBL" id="CAEZVP010000029">
    <property type="protein sequence ID" value="CAB4629300.1"/>
    <property type="molecule type" value="Genomic_DNA"/>
</dbReference>
<dbReference type="InterPro" id="IPR036111">
    <property type="entry name" value="Mal/L-sulfo/L-lacto_DH-like_sf"/>
</dbReference>
<dbReference type="InterPro" id="IPR043144">
    <property type="entry name" value="Mal/L-sulf/L-lact_DH-like_ah"/>
</dbReference>
<dbReference type="GO" id="GO:0016491">
    <property type="term" value="F:oxidoreductase activity"/>
    <property type="evidence" value="ECO:0007669"/>
    <property type="project" value="UniProtKB-KW"/>
</dbReference>
<evidence type="ECO:0000256" key="2">
    <source>
        <dbReference type="ARBA" id="ARBA00023002"/>
    </source>
</evidence>
<accession>A0A6J6IXM3</accession>
<evidence type="ECO:0000256" key="1">
    <source>
        <dbReference type="ARBA" id="ARBA00006056"/>
    </source>
</evidence>
<dbReference type="AlphaFoldDB" id="A0A6J6IXM3"/>
<gene>
    <name evidence="3" type="ORF">UFOPK2046_00268</name>
</gene>
<dbReference type="PANTHER" id="PTHR11091">
    <property type="entry name" value="OXIDOREDUCTASE-RELATED"/>
    <property type="match status" value="1"/>
</dbReference>
<sequence>MASTKEVVKVGRVELQGFTTKVFEAAGMSSENAGLAARALVNADARGVESHGVARLAVYLDRIDKGGSSGTALPFVSKEHGAIAVVDGNNALGLVSGYFGMNKAIELATQFGIGAVSVKNSGHFGPAAEYARLGAEKSCIAISTTNVNTSMAPWGGIDPLLGNNPIALAAPTSHHPFVLDMALSTVARGKIRLADARGEDIPLGWGLDSKGVPTTNPREALEGLITPLGGPKGSALAMAVDVLCALLSGSPTSPEVRSQAIQDQPQHVSHFFLAIYVPAFVEMKQFLGDIDSMLEKIRKSTPAANVNKIYAPGDIELEAEESANKNGISLQVSTWNAMKDKSNKYGIELPALIA</sequence>
<protein>
    <submittedName>
        <fullName evidence="3">Unannotated protein</fullName>
    </submittedName>
</protein>
<dbReference type="PANTHER" id="PTHR11091:SF0">
    <property type="entry name" value="MALATE DEHYDROGENASE"/>
    <property type="match status" value="1"/>
</dbReference>
<dbReference type="Gene3D" id="1.10.1530.10">
    <property type="match status" value="1"/>
</dbReference>
<dbReference type="Pfam" id="PF02615">
    <property type="entry name" value="Ldh_2"/>
    <property type="match status" value="1"/>
</dbReference>
<dbReference type="InterPro" id="IPR003767">
    <property type="entry name" value="Malate/L-lactate_DH-like"/>
</dbReference>
<keyword evidence="2" id="KW-0560">Oxidoreductase</keyword>
<proteinExistence type="inferred from homology"/>
<dbReference type="Gene3D" id="3.30.1370.60">
    <property type="entry name" value="Hypothetical oxidoreductase yiak, domain 2"/>
    <property type="match status" value="1"/>
</dbReference>
<organism evidence="3">
    <name type="scientific">freshwater metagenome</name>
    <dbReference type="NCBI Taxonomy" id="449393"/>
    <lineage>
        <taxon>unclassified sequences</taxon>
        <taxon>metagenomes</taxon>
        <taxon>ecological metagenomes</taxon>
    </lineage>
</organism>
<dbReference type="InterPro" id="IPR043143">
    <property type="entry name" value="Mal/L-sulf/L-lact_DH-like_NADP"/>
</dbReference>